<keyword evidence="1" id="KW-0001">2Fe-2S</keyword>
<accession>A0A372IT82</accession>
<evidence type="ECO:0000313" key="8">
    <source>
        <dbReference type="EMBL" id="RFU17989.1"/>
    </source>
</evidence>
<dbReference type="PANTHER" id="PTHR21496:SF0">
    <property type="entry name" value="RIESKE DOMAIN-CONTAINING PROTEIN"/>
    <property type="match status" value="1"/>
</dbReference>
<dbReference type="CDD" id="cd03467">
    <property type="entry name" value="Rieske"/>
    <property type="match status" value="1"/>
</dbReference>
<evidence type="ECO:0000256" key="1">
    <source>
        <dbReference type="ARBA" id="ARBA00022714"/>
    </source>
</evidence>
<dbReference type="EMBL" id="QVQT01000002">
    <property type="protein sequence ID" value="RFU17989.1"/>
    <property type="molecule type" value="Genomic_DNA"/>
</dbReference>
<evidence type="ECO:0000256" key="5">
    <source>
        <dbReference type="ARBA" id="ARBA00034078"/>
    </source>
</evidence>
<keyword evidence="4" id="KW-0411">Iron-sulfur</keyword>
<protein>
    <submittedName>
        <fullName evidence="8">Rieske (2Fe-2S) protein</fullName>
    </submittedName>
</protein>
<keyword evidence="9" id="KW-1185">Reference proteome</keyword>
<dbReference type="Pfam" id="PF00355">
    <property type="entry name" value="Rieske"/>
    <property type="match status" value="1"/>
</dbReference>
<dbReference type="AlphaFoldDB" id="A0A372IT82"/>
<dbReference type="InterPro" id="IPR017941">
    <property type="entry name" value="Rieske_2Fe-2S"/>
</dbReference>
<name>A0A372IT82_9BACT</name>
<comment type="caution">
    <text evidence="8">The sequence shown here is derived from an EMBL/GenBank/DDBJ whole genome shotgun (WGS) entry which is preliminary data.</text>
</comment>
<keyword evidence="2" id="KW-0479">Metal-binding</keyword>
<dbReference type="RefSeq" id="WP_117298531.1">
    <property type="nucleotide sequence ID" value="NZ_QVQT02000002.1"/>
</dbReference>
<dbReference type="PROSITE" id="PS51296">
    <property type="entry name" value="RIESKE"/>
    <property type="match status" value="1"/>
</dbReference>
<dbReference type="GO" id="GO:0046872">
    <property type="term" value="F:metal ion binding"/>
    <property type="evidence" value="ECO:0007669"/>
    <property type="project" value="UniProtKB-KW"/>
</dbReference>
<dbReference type="InterPro" id="IPR036922">
    <property type="entry name" value="Rieske_2Fe-2S_sf"/>
</dbReference>
<proteinExistence type="inferred from homology"/>
<feature type="domain" description="Rieske" evidence="7">
    <location>
        <begin position="5"/>
        <end position="100"/>
    </location>
</feature>
<dbReference type="SUPFAM" id="SSF50022">
    <property type="entry name" value="ISP domain"/>
    <property type="match status" value="1"/>
</dbReference>
<evidence type="ECO:0000256" key="4">
    <source>
        <dbReference type="ARBA" id="ARBA00023014"/>
    </source>
</evidence>
<evidence type="ECO:0000259" key="7">
    <source>
        <dbReference type="PROSITE" id="PS51296"/>
    </source>
</evidence>
<reference evidence="8 9" key="1">
    <citation type="submission" date="2018-08" db="EMBL/GenBank/DDBJ databases">
        <title>Acidipila sp. 4G-K13, an acidobacterium isolated from forest soil.</title>
        <authorList>
            <person name="Gao Z.-H."/>
            <person name="Qiu L.-H."/>
        </authorList>
    </citation>
    <scope>NUCLEOTIDE SEQUENCE [LARGE SCALE GENOMIC DNA]</scope>
    <source>
        <strain evidence="8 9">4G-K13</strain>
    </source>
</reference>
<dbReference type="OrthoDB" id="9795104at2"/>
<keyword evidence="3" id="KW-0408">Iron</keyword>
<evidence type="ECO:0000256" key="3">
    <source>
        <dbReference type="ARBA" id="ARBA00023004"/>
    </source>
</evidence>
<organism evidence="8 9">
    <name type="scientific">Paracidobacterium acidisoli</name>
    <dbReference type="NCBI Taxonomy" id="2303751"/>
    <lineage>
        <taxon>Bacteria</taxon>
        <taxon>Pseudomonadati</taxon>
        <taxon>Acidobacteriota</taxon>
        <taxon>Terriglobia</taxon>
        <taxon>Terriglobales</taxon>
        <taxon>Acidobacteriaceae</taxon>
        <taxon>Paracidobacterium</taxon>
    </lineage>
</organism>
<dbReference type="GO" id="GO:0051537">
    <property type="term" value="F:2 iron, 2 sulfur cluster binding"/>
    <property type="evidence" value="ECO:0007669"/>
    <property type="project" value="UniProtKB-KW"/>
</dbReference>
<gene>
    <name evidence="8" type="ORF">D0Y96_06615</name>
</gene>
<evidence type="ECO:0000256" key="6">
    <source>
        <dbReference type="ARBA" id="ARBA00038001"/>
    </source>
</evidence>
<comment type="similarity">
    <text evidence="6">Belongs to the bacterial ring-hydroxylating dioxygenase ferredoxin component family.</text>
</comment>
<sequence length="102" mass="11186">MAELVRICSKAELPWEGEAKEFEVGDRQICVAMANGKLSAMNNLCPHRGGPLGQGLVEQGKIVCPWHAWTFDLQTGAAVHNPDVKVTLYELKVEGEDVLVQL</sequence>
<dbReference type="Gene3D" id="2.102.10.10">
    <property type="entry name" value="Rieske [2Fe-2S] iron-sulphur domain"/>
    <property type="match status" value="1"/>
</dbReference>
<dbReference type="PANTHER" id="PTHR21496">
    <property type="entry name" value="FERREDOXIN-RELATED"/>
    <property type="match status" value="1"/>
</dbReference>
<dbReference type="Proteomes" id="UP000264702">
    <property type="component" value="Unassembled WGS sequence"/>
</dbReference>
<evidence type="ECO:0000313" key="9">
    <source>
        <dbReference type="Proteomes" id="UP000264702"/>
    </source>
</evidence>
<comment type="cofactor">
    <cofactor evidence="5">
        <name>[2Fe-2S] cluster</name>
        <dbReference type="ChEBI" id="CHEBI:190135"/>
    </cofactor>
</comment>
<evidence type="ECO:0000256" key="2">
    <source>
        <dbReference type="ARBA" id="ARBA00022723"/>
    </source>
</evidence>